<dbReference type="Proteomes" id="UP001055460">
    <property type="component" value="Chromosome"/>
</dbReference>
<evidence type="ECO:0000313" key="2">
    <source>
        <dbReference type="Proteomes" id="UP001055460"/>
    </source>
</evidence>
<proteinExistence type="predicted"/>
<organism evidence="1 2">
    <name type="scientific">Ensifer adhaerens</name>
    <name type="common">Sinorhizobium morelense</name>
    <dbReference type="NCBI Taxonomy" id="106592"/>
    <lineage>
        <taxon>Bacteria</taxon>
        <taxon>Pseudomonadati</taxon>
        <taxon>Pseudomonadota</taxon>
        <taxon>Alphaproteobacteria</taxon>
        <taxon>Hyphomicrobiales</taxon>
        <taxon>Rhizobiaceae</taxon>
        <taxon>Sinorhizobium/Ensifer group</taxon>
        <taxon>Ensifer</taxon>
    </lineage>
</organism>
<reference evidence="1" key="1">
    <citation type="submission" date="2022-06" db="EMBL/GenBank/DDBJ databases">
        <title>Physiological and biochemical characterization and genomic elucidation of a strain of the genus Ensifer adhaerens M8 that combines arsenic oxidation and chromium reduction.</title>
        <authorList>
            <person name="Li X."/>
            <person name="Yu c."/>
        </authorList>
    </citation>
    <scope>NUCLEOTIDE SEQUENCE</scope>
    <source>
        <strain evidence="1">M8</strain>
    </source>
</reference>
<dbReference type="RefSeq" id="WP_090294094.1">
    <property type="nucleotide sequence ID" value="NZ_CAXURO020000001.1"/>
</dbReference>
<gene>
    <name evidence="1" type="ORF">NE863_09715</name>
</gene>
<dbReference type="AlphaFoldDB" id="A0A9Q8YBR7"/>
<accession>A0A9Q8YBR7</accession>
<dbReference type="EMBL" id="CP098807">
    <property type="protein sequence ID" value="USJ25220.1"/>
    <property type="molecule type" value="Genomic_DNA"/>
</dbReference>
<name>A0A9Q8YBR7_ENSAD</name>
<sequence>MFRAIDLKSAIAFGLLPGAWTEFDFDCDEGPEATSPDDVKFTLELEIGTKEESWAESFSVLVVTPNTRPGRTPHTRFLALPRYSHAVLKGHLVKALAASQRDSWEESLLELRKRFFWEWEST</sequence>
<dbReference type="Pfam" id="PF15586">
    <property type="entry name" value="Imm8"/>
    <property type="match status" value="1"/>
</dbReference>
<evidence type="ECO:0000313" key="1">
    <source>
        <dbReference type="EMBL" id="USJ25220.1"/>
    </source>
</evidence>
<dbReference type="InterPro" id="IPR028964">
    <property type="entry name" value="Imm8"/>
</dbReference>
<protein>
    <submittedName>
        <fullName evidence="1">Immunity 8 family protein</fullName>
    </submittedName>
</protein>